<dbReference type="Gene3D" id="3.60.20.10">
    <property type="entry name" value="Glutamine Phosphoribosylpyrophosphate, subunit 1, domain 1"/>
    <property type="match status" value="1"/>
</dbReference>
<sequence length="675" mass="78069">MSGMMGIYYLDGRSVDKQDLEKMVNTLAHRGPDGADIWHDGNLGFGHRMLWTTPESLLEKLPLVNQTGDLVITSDARIDNREELLSILQINDCPLTKITDTQLILAAYQKWEELCAEHLLGDFAFAIWDRKKQTLFCARDHFGVRPFYYYYQPNQEFIFASEIKALLCLPQVPRRLNEVRIGDYLALMMEDQKITTYKNILRLPPAHSMVVSQSGIQQWSYWSLDPEHEIHLADNEAYAQEFRQIFTEAVKCRLRSAFPIISQLSGGLDSSAVTCVARNLLAEVGKTPLHTISSIFDKVTECDERPFINAVLEQGGFIPHYIHGDEFGPLSNLDSIFQYEDEALLGPSHFYPWMVYRTAKELGMRITLDGFDGDTTVSHGIARLTELGRQGKWKTLIQEAKAIAAQHNVSPYVVFRGHGLPYLQDLVKKWQWIEFVKTVQLIHKHFGVSRKLLIIAHGIKPFWEQVRLFWRGQHRQKTSPDWSLPQTPLVNRNFAQRIYLDERMQTLSPPREAPLTLRQEHWRSLTQGILAYTLEQMDQYAAMFSLEVRHPFMDKRLIEFCLALPSEQKLYQGWGRMVMRRALAGILPKSIQWRTDKADLSPNFNDGFLKRDRQILDQVMSQKMKNLEKYINLDFLQTAYQRILAAENQASNDDWMAVWQAVILASWLDFKGLTP</sequence>
<reference evidence="11 12" key="1">
    <citation type="submission" date="2016-11" db="EMBL/GenBank/DDBJ databases">
        <title>Draft Genome Sequences of Nine Cyanobacterial Strains from Diverse Habitats.</title>
        <authorList>
            <person name="Zhu T."/>
            <person name="Hou S."/>
            <person name="Lu X."/>
            <person name="Hess W.R."/>
        </authorList>
    </citation>
    <scope>NUCLEOTIDE SEQUENCE [LARGE SCALE GENOMIC DNA]</scope>
    <source>
        <strain evidence="11 12">NIES-592</strain>
    </source>
</reference>
<dbReference type="PIRSF" id="PIRSF001589">
    <property type="entry name" value="Asn_synthetase_glu-h"/>
    <property type="match status" value="1"/>
</dbReference>
<dbReference type="Proteomes" id="UP000186391">
    <property type="component" value="Unassembled WGS sequence"/>
</dbReference>
<keyword evidence="6" id="KW-0028">Amino-acid biosynthesis</keyword>
<comment type="similarity">
    <text evidence="2">Belongs to the asparagine synthetase family.</text>
</comment>
<dbReference type="GO" id="GO:0004066">
    <property type="term" value="F:asparagine synthase (glutamine-hydrolyzing) activity"/>
    <property type="evidence" value="ECO:0007669"/>
    <property type="project" value="UniProtKB-EC"/>
</dbReference>
<dbReference type="CDD" id="cd00712">
    <property type="entry name" value="AsnB"/>
    <property type="match status" value="1"/>
</dbReference>
<evidence type="ECO:0000259" key="10">
    <source>
        <dbReference type="PROSITE" id="PS51278"/>
    </source>
</evidence>
<comment type="pathway">
    <text evidence="1">Amino-acid biosynthesis; L-asparagine biosynthesis; L-asparagine from L-aspartate (L-Gln route): step 1/1.</text>
</comment>
<dbReference type="AlphaFoldDB" id="A0A1U7H1P8"/>
<accession>A0A1U7H1P8</accession>
<dbReference type="SUPFAM" id="SSF56235">
    <property type="entry name" value="N-terminal nucleophile aminohydrolases (Ntn hydrolases)"/>
    <property type="match status" value="1"/>
</dbReference>
<dbReference type="InterPro" id="IPR014729">
    <property type="entry name" value="Rossmann-like_a/b/a_fold"/>
</dbReference>
<evidence type="ECO:0000256" key="3">
    <source>
        <dbReference type="ARBA" id="ARBA00012737"/>
    </source>
</evidence>
<dbReference type="NCBIfam" id="NF033535">
    <property type="entry name" value="lass_lactam_cya"/>
    <property type="match status" value="1"/>
</dbReference>
<name>A0A1U7H1P8_9CYAN</name>
<keyword evidence="5 9" id="KW-0067">ATP-binding</keyword>
<dbReference type="PANTHER" id="PTHR43284:SF1">
    <property type="entry name" value="ASPARAGINE SYNTHETASE"/>
    <property type="match status" value="1"/>
</dbReference>
<dbReference type="EMBL" id="MRCA01000003">
    <property type="protein sequence ID" value="OKH14919.1"/>
    <property type="molecule type" value="Genomic_DNA"/>
</dbReference>
<keyword evidence="4 9" id="KW-0547">Nucleotide-binding</keyword>
<dbReference type="EC" id="6.3.5.4" evidence="3"/>
<dbReference type="PROSITE" id="PS51278">
    <property type="entry name" value="GATASE_TYPE_2"/>
    <property type="match status" value="1"/>
</dbReference>
<evidence type="ECO:0000256" key="9">
    <source>
        <dbReference type="PIRSR" id="PIRSR001589-2"/>
    </source>
</evidence>
<keyword evidence="12" id="KW-1185">Reference proteome</keyword>
<evidence type="ECO:0000313" key="12">
    <source>
        <dbReference type="Proteomes" id="UP000186391"/>
    </source>
</evidence>
<evidence type="ECO:0000313" key="11">
    <source>
        <dbReference type="EMBL" id="OKH14919.1"/>
    </source>
</evidence>
<evidence type="ECO:0000256" key="6">
    <source>
        <dbReference type="ARBA" id="ARBA00022888"/>
    </source>
</evidence>
<protein>
    <recommendedName>
        <fullName evidence="3">asparagine synthase (glutamine-hydrolyzing)</fullName>
        <ecNumber evidence="3">6.3.5.4</ecNumber>
    </recommendedName>
</protein>
<dbReference type="RefSeq" id="WP_073555496.1">
    <property type="nucleotide sequence ID" value="NZ_MRCA01000003.1"/>
</dbReference>
<organism evidence="11 12">
    <name type="scientific">Fischerella major NIES-592</name>
    <dbReference type="NCBI Taxonomy" id="210994"/>
    <lineage>
        <taxon>Bacteria</taxon>
        <taxon>Bacillati</taxon>
        <taxon>Cyanobacteriota</taxon>
        <taxon>Cyanophyceae</taxon>
        <taxon>Nostocales</taxon>
        <taxon>Hapalosiphonaceae</taxon>
        <taxon>Fischerella</taxon>
    </lineage>
</organism>
<evidence type="ECO:0000256" key="8">
    <source>
        <dbReference type="ARBA" id="ARBA00048741"/>
    </source>
</evidence>
<gene>
    <name evidence="11" type="ORF">NIES592_08570</name>
</gene>
<dbReference type="PANTHER" id="PTHR43284">
    <property type="entry name" value="ASPARAGINE SYNTHETASE (GLUTAMINE-HYDROLYZING)"/>
    <property type="match status" value="1"/>
</dbReference>
<comment type="caution">
    <text evidence="11">The sequence shown here is derived from an EMBL/GenBank/DDBJ whole genome shotgun (WGS) entry which is preliminary data.</text>
</comment>
<dbReference type="InterPro" id="IPR017932">
    <property type="entry name" value="GATase_2_dom"/>
</dbReference>
<dbReference type="Gene3D" id="3.40.50.620">
    <property type="entry name" value="HUPs"/>
    <property type="match status" value="2"/>
</dbReference>
<feature type="domain" description="Glutamine amidotransferase type-2" evidence="10">
    <location>
        <begin position="2"/>
        <end position="190"/>
    </location>
</feature>
<dbReference type="OrthoDB" id="9763290at2"/>
<evidence type="ECO:0000256" key="7">
    <source>
        <dbReference type="ARBA" id="ARBA00022962"/>
    </source>
</evidence>
<dbReference type="Pfam" id="PF13537">
    <property type="entry name" value="GATase_7"/>
    <property type="match status" value="1"/>
</dbReference>
<dbReference type="InterPro" id="IPR029055">
    <property type="entry name" value="Ntn_hydrolases_N"/>
</dbReference>
<dbReference type="InterPro" id="IPR001962">
    <property type="entry name" value="Asn_synthase"/>
</dbReference>
<evidence type="ECO:0000256" key="4">
    <source>
        <dbReference type="ARBA" id="ARBA00022741"/>
    </source>
</evidence>
<dbReference type="GO" id="GO:0006529">
    <property type="term" value="P:asparagine biosynthetic process"/>
    <property type="evidence" value="ECO:0007669"/>
    <property type="project" value="UniProtKB-KW"/>
</dbReference>
<dbReference type="SUPFAM" id="SSF52402">
    <property type="entry name" value="Adenine nucleotide alpha hydrolases-like"/>
    <property type="match status" value="1"/>
</dbReference>
<proteinExistence type="inferred from homology"/>
<evidence type="ECO:0000256" key="2">
    <source>
        <dbReference type="ARBA" id="ARBA00005752"/>
    </source>
</evidence>
<evidence type="ECO:0000256" key="1">
    <source>
        <dbReference type="ARBA" id="ARBA00005187"/>
    </source>
</evidence>
<evidence type="ECO:0000256" key="5">
    <source>
        <dbReference type="ARBA" id="ARBA00022840"/>
    </source>
</evidence>
<keyword evidence="7" id="KW-0315">Glutamine amidotransferase</keyword>
<comment type="catalytic activity">
    <reaction evidence="8">
        <text>L-aspartate + L-glutamine + ATP + H2O = L-asparagine + L-glutamate + AMP + diphosphate + H(+)</text>
        <dbReference type="Rhea" id="RHEA:12228"/>
        <dbReference type="ChEBI" id="CHEBI:15377"/>
        <dbReference type="ChEBI" id="CHEBI:15378"/>
        <dbReference type="ChEBI" id="CHEBI:29985"/>
        <dbReference type="ChEBI" id="CHEBI:29991"/>
        <dbReference type="ChEBI" id="CHEBI:30616"/>
        <dbReference type="ChEBI" id="CHEBI:33019"/>
        <dbReference type="ChEBI" id="CHEBI:58048"/>
        <dbReference type="ChEBI" id="CHEBI:58359"/>
        <dbReference type="ChEBI" id="CHEBI:456215"/>
        <dbReference type="EC" id="6.3.5.4"/>
    </reaction>
</comment>
<dbReference type="GO" id="GO:0005524">
    <property type="term" value="F:ATP binding"/>
    <property type="evidence" value="ECO:0007669"/>
    <property type="project" value="UniProtKB-KW"/>
</dbReference>
<dbReference type="InterPro" id="IPR006426">
    <property type="entry name" value="Asn_synth_AEB"/>
</dbReference>
<dbReference type="InterPro" id="IPR033738">
    <property type="entry name" value="AsnB_N"/>
</dbReference>
<dbReference type="InterPro" id="IPR051786">
    <property type="entry name" value="ASN_synthetase/amidase"/>
</dbReference>
<dbReference type="Pfam" id="PF00733">
    <property type="entry name" value="Asn_synthase"/>
    <property type="match status" value="1"/>
</dbReference>
<dbReference type="NCBIfam" id="TIGR01536">
    <property type="entry name" value="asn_synth_AEB"/>
    <property type="match status" value="1"/>
</dbReference>
<keyword evidence="6" id="KW-0061">Asparagine biosynthesis</keyword>
<feature type="binding site" evidence="9">
    <location>
        <position position="100"/>
    </location>
    <ligand>
        <name>L-glutamine</name>
        <dbReference type="ChEBI" id="CHEBI:58359"/>
    </ligand>
</feature>